<evidence type="ECO:0000313" key="6">
    <source>
        <dbReference type="EMBL" id="OAY72223.1"/>
    </source>
</evidence>
<dbReference type="PANTHER" id="PTHR45523">
    <property type="entry name" value="TETRATRICOPEPTIDE REPEAT (TPR)-CONTAINING PROTEIN-RELATED"/>
    <property type="match status" value="1"/>
</dbReference>
<dbReference type="Gene3D" id="2.60.40.150">
    <property type="entry name" value="C2 domain"/>
    <property type="match status" value="1"/>
</dbReference>
<dbReference type="SMART" id="SM00694">
    <property type="entry name" value="DysFC"/>
    <property type="match status" value="1"/>
</dbReference>
<dbReference type="InterPro" id="IPR006614">
    <property type="entry name" value="Peroxin/Ferlin"/>
</dbReference>
<keyword evidence="2" id="KW-0813">Transport</keyword>
<dbReference type="InterPro" id="IPR000008">
    <property type="entry name" value="C2_dom"/>
</dbReference>
<proteinExistence type="inferred from homology"/>
<evidence type="ECO:0000256" key="2">
    <source>
        <dbReference type="ARBA" id="ARBA00022448"/>
    </source>
</evidence>
<dbReference type="InterPro" id="IPR035892">
    <property type="entry name" value="C2_domain_sf"/>
</dbReference>
<evidence type="ECO:0000256" key="3">
    <source>
        <dbReference type="ARBA" id="ARBA00023055"/>
    </source>
</evidence>
<gene>
    <name evidence="6" type="ORF">ACMD2_14443</name>
</gene>
<dbReference type="Pfam" id="PF25036">
    <property type="entry name" value="VPS13_VAB"/>
    <property type="match status" value="1"/>
</dbReference>
<sequence>MPPMWDLVLYLLRKYLGEYVEGLSVEALRISVWKGDVVLKDLKLKAEALNSLRLPVTVKAGFVGTITLKVPWKSLGKEPVVVLIDRVFVLAHPSPNGQALKEEDREKLFEAKLQQIEEAEAATLEATTRNLKAGVPGRTTWLGSLIATIIGNLKVTISNVHIRYEDSVSNPGHPFCSGVTLSKLAAVTIDEDENETFDTSVALDRLHKFLQLQRLAIYHDSDNNPWKLDKKWEDLSPTEWSEIFEDGIGENSVHGTSIWAKDRRYLVSPINGILKYHRLGRQEREDPEIPFEKASLILSDVSLTVTEAQYYDGIKLLEEFSKYKTRVDVSHLRPVVPALENPRAWWRYAMLAGLQQKKLWYGYFFSWERIKNLCQLRRRYVQLYANLLQQPSCADVSEIRQIERNLDSKVILLWRWTSLLAHAKVEFVKSKASQRKSTSKRSWWSFGWSNEEALLLCLYLFLGNYRSTSGEASVQSDSTEVQLAEEEKLTKEEWQAINKLLSYQTDDDATYIGKDAQNVIHFLVDVSIGQAAARLINIDQIEVMCGRFEQLHISTKLYPKSIHCDVSLKYCGVSSPEGSLAESVISEGKINALEASFVHSPTGEDLDWWLAAKIAPCHATVWMESYERFLEFVKRSNAFSPTVAMETATALQIKLEQVTRKAQEQLQMVLEEKSRFGLDIDLDAPKVRIPMNANDSSSRKSHFLLDFGHFTLHTRVNSISQLRHGIFYSLLLITCIKLQDGTQDEERQSLYSRFYISGRDMAAFFIDGTSEDRDIITAIDDANCFCSLLDRCGMSVIVDQIKIPHPSYPSSRVSVQVPNLDVHFSPKRYHKIMELLDLFYCSKDSSNLDSGGCPQTGHVPWYPADLATNARILVWRGLGNSLAEWHPCYLALSGLYLYVLESEFSWNYQRCCSMAGRQVFEVPSSSVGGSHYAIAVSSRGSDIQKALESTSTLIIEFHNDEEKTAWLKELVQTTYRASAPPKMDILGELVIGRSDSSGGRSSNLGTADLVINGSVIETKLSIYGKVDRSSGNDEETLILELLAGGGKVNLIQSSGDLTVKTKLHSLKIKDELQGRISMSPQHMACSVMNDEHRTGGSSTPDLEKDLSNFSVEDDDSFKDALPEFSPTTDQSFYLHNFDMARNLMHSPADSCEVDAIVGQSDLLRHDRDEVKRKCDIFYEARDNTVNDFVSLTFLTRRPDSHLYDNIDMQMSIRMSALEFYCNRPTLVALIDFGLDLSMVNSRGSSGSEMMSCEPNSTGTEKEENGRALVRGLLGYGKGRVVFNLKMDVDSVCIFLNKEDGCQLAMFVQESFLLDLKVHPSSISLDGTLGNMRLCDMSLGPDHRWGWLCDIRNQGIESLIKFTFQSYSVEDDDYQGYDYSLSGRLSAVRIVFLYRFVQEITSYFMELASPHTEEAIKFVDKVGGLEWLVQKYEIDGAAAIKFDLSLDTPIIVIPKNSMSEEYSSMNLNYMQLDLGQLKVQNSFSWYGCKEKDPSAVHLDILHAEINGINMAVGVNGVLGKLMIREGHGINIEVRRSLRDVFRKVPTLSIEVQVGLLHGVMSDKEYNVIINCISMNLSEMPNLPPSFRGNVNGTKDSIRLIAEKVNHNSQILLSRTVFVLAVEIQYALLELCNGPDAESPLAEIALEGVWVSYRTTSLSEMDLYLSIPRFSVLDIRPDTKLEMRLMLGTYTDISKPGICDISASSGLETATDIDASNLTMLIMDYRWRSSFQSFVIRIQQPRVLVVLDFLLAVAEYFVPSLGTVTGREETMDPKNDPLMNSDDIILSEPVYMQREDVVRLSPRRQLIVDGWGIDEFIYDGCGGTISLSEEFDSEGQSYSGALIMIGHGKKLRFKNVKIENGAILRKCTYLSNGSSYSVSTEDGVEISLLDSFASKMDDNDMVQYDESKKETNPHETVVGAPSNQMFSVTFEAQVLSPEFTFYDSSKLSTDDSLQIEKLLRAKMDFSFMYASKENDIWARSIVKDLTIEAGSGLVVLEPVDISGGYTSVKDKTNVSLATTDVCIHLSLAIVSLLLKLQNQALAALQFGNINPLTSCTNFKRVWVSPKGELPGYSLTFWRPQASPNYAILGDCVTSRPVPPSQVVVAVSNTYGRVRKPLGFRLVAVLSASRELGGQTQSSNNYNSNECSIWMPIPPPGYSAVGCVAHVGNQPPPNHIVYCLRSDLVTSANISDCTYYLSSNQGNMSGLTIWHVDNVVGTFYAHNSLEYPSEGEIFDLHQIVLRNPNSNFYYSKSHGSNASVVKEQYINQADSSSTTSGWDVVRSLSRSSSYYISTPHFERIWWDKCCDPRRPISIWRPLPRPGFSALGDCVTEGLEPPALGLVFKCDNSMISARPVQFTKVAHIVGKGVDEAYFWYPIPPPGYASLGCVVTKTDDEPKKDSICCPRMDLVNQANVSDEAISSSSSSKGSNCWSIWKVENQACTFLARSDHRRPSVRLAYSIADYIKPKARENVTADLKLGFLSISILDSSCGMMTPLLDTTITNINIASHGRLDTMNAVLICSIAASTFNRQLEAWEPLIEPFDGIFKLETYDTSQQKVGKRLRVAAISPLNLNLSAANLETLSDTLISWNRQDDLEIKSSRKNEEDDENRGHDDLSYSALNEDDFQKVLIENKLGCDVYLKKIEQDKDSVEFLQHDNLVSVLMPPPSFSDKLNVVSRSEEARYYVAIQIFESKGLPIVDDGNNHDFFCALRLLIDSNASDQYKLFPQSARTRCVKPLISNSSDTSKGHAKWNELFIFEVPEKGSANLEIEVTNLASKAGKGEVIGALSIPVGRATTLKRAPSMKILQQAADFQHVSSYPLRRKGQPINNEDRKDYGVLVVSTCYIERNTQQSFQSGTDDEEFDTDVGFWIGLSPDGPWESFSSVLPQSIVPKSLNKNPFAFEVSVRNGKKHGVLRALALIANDANIKLEVSVCPVNMLSSPLSNVESGSSTTVIEEVFENQRYQPIAGWGNKSVGFRGNDLGRWSNRDFSYSSKDFFEPSLPAGWRWTSPWKIEKSQYTDGDGWAYGTDFQSLKWPPTFSKSSSKSPLDFVRRRRWVRTRQQLPEKATDIMRNIIAVINPHSSTVLPWTSTIRDMDLCLQVRPYSENSQDDYTWGQIFTFGSSNQSTNYQDTLSRQSTLKNPNIRLQNSILRLTQLEKKDMILYCNPTVGIKKNFWLSIGTDASVLHTELNSPVYDWKISVNSILRLENKLPCEAEYAIWERSVEGNMVERQHGIVSSAGSAFVYSVDVRRPIYLTLFAQGGWALEKDAILIMDLINLDHASSFWMVQKQSNRRLRVSVEHDMGGSEAAPKTVRLFVPYWIQNDTSVPLSYRVVELEPSENSDTDNLLLTRAIKSTKLTLRNSSKSLDRLKTSSQRNIQVLEVIEDFNPKCVMLSPQDYMNRSGVLPFQSKGETFTSTRVGISVAAHDSTYYSPGVSLLELESKERVDVKAYASDGSYYRLSAQLKMASDRTKVVHFLPRTLFINRIGRSMSLSQFKTDTEVFLHPTDPPKLFKWQSNMANELLKLRLDGYKWSSPFSIESDGIMCICLNSDTGNDQMFIRVEVRNGTKSSRYEVVFRLASSSSPYRIENRSMFLPVRFRQVDGRDDSWRSLPPNSASSFFWEDLGRQRLLEIMVDGTDSLSSNKYNIDEVKDHQPIPTSTGPIKALRLTVLKEGKTHIGRISDWMPRNETQQQIKERISSPIFLPSEVDYTESSVTSDSEFHVTFDLADLGLSVIDHMPEEILYLSIQNLSLTYSSGLGSEISRFKLRMSWIQIDNQLPFTPLPVLFSPQSLGNQLDYILKFSMTMQTNNSLDFCVYPYVGLQAPDNSSFLVNIHEPIIWRLHEMLQQVKLGRVFGSQSAAVSVDPTIKIGLLNISEIRFRVSMAMSPAQRPRGVLGFWSSLMTALGNMEHMPVRIAQRFREDVCMRQSALISNAVSNIQKDLLSQPLQLLSGVDILGNASSALSNMSKGVAALSMDKKFIQSRQKQDSKGVEDIGDVIREGGGALAKGLFRGVTGILTKPIEGAKSSGVEGFVQGVGKGIIGAAAQPVSGVLDLLSKTTEGANAVRMKISSAIMAEEQLIRKRLPRAILQLAESGSFLGQVDLFKVRGKFAFSDAYEDHFLLPKGRIVLVTHRRVLLLQQPANILAQRKFNPARDPCSVIWDVLWDDLVTMELTHGKKDHPGSLPSRLILYLQMKPSDSKEAVRVIKCSRGSDEAARIYASIQEAMRIYGPYALKNAHKRRVPRPYTPRSTIGRSEVFPKEVFGSGGVQDEHKSVPLDSSFGTVNAQSPNR</sequence>
<feature type="compositionally biased region" description="Polar residues" evidence="4">
    <location>
        <begin position="4279"/>
        <end position="4290"/>
    </location>
</feature>
<dbReference type="Proteomes" id="UP000092600">
    <property type="component" value="Unassembled WGS sequence"/>
</dbReference>
<evidence type="ECO:0000259" key="5">
    <source>
        <dbReference type="PROSITE" id="PS50004"/>
    </source>
</evidence>
<evidence type="ECO:0000256" key="4">
    <source>
        <dbReference type="SAM" id="MobiDB-lite"/>
    </source>
</evidence>
<feature type="domain" description="C2" evidence="5">
    <location>
        <begin position="2663"/>
        <end position="2801"/>
    </location>
</feature>
<dbReference type="Pfam" id="PF12624">
    <property type="entry name" value="VPS13_N"/>
    <property type="match status" value="1"/>
</dbReference>
<dbReference type="GO" id="GO:0006869">
    <property type="term" value="P:lipid transport"/>
    <property type="evidence" value="ECO:0007669"/>
    <property type="project" value="UniProtKB-KW"/>
</dbReference>
<reference evidence="6 7" key="1">
    <citation type="journal article" date="2016" name="DNA Res.">
        <title>The draft genome of MD-2 pineapple using hybrid error correction of long reads.</title>
        <authorList>
            <person name="Redwan R.M."/>
            <person name="Saidin A."/>
            <person name="Kumar S.V."/>
        </authorList>
    </citation>
    <scope>NUCLEOTIDE SEQUENCE [LARGE SCALE GENOMIC DNA]</scope>
    <source>
        <strain evidence="7">cv. MD2</strain>
        <tissue evidence="6">Leaf</tissue>
    </source>
</reference>
<dbReference type="InterPro" id="IPR009543">
    <property type="entry name" value="VPS13_VAB"/>
</dbReference>
<evidence type="ECO:0000256" key="1">
    <source>
        <dbReference type="ARBA" id="ARBA00006545"/>
    </source>
</evidence>
<dbReference type="PROSITE" id="PS50004">
    <property type="entry name" value="C2"/>
    <property type="match status" value="1"/>
</dbReference>
<comment type="similarity">
    <text evidence="1">Belongs to the VPS13 family.</text>
</comment>
<accession>A0A199V5F6</accession>
<dbReference type="InterPro" id="IPR009291">
    <property type="entry name" value="Vps62"/>
</dbReference>
<dbReference type="SUPFAM" id="SSF49562">
    <property type="entry name" value="C2 domain (Calcium/lipid-binding domain, CaLB)"/>
    <property type="match status" value="1"/>
</dbReference>
<feature type="region of interest" description="Disordered" evidence="4">
    <location>
        <begin position="4262"/>
        <end position="4290"/>
    </location>
</feature>
<protein>
    <submittedName>
        <fullName evidence="6">Vacuolar protein sorting-associated protein 13</fullName>
    </submittedName>
</protein>
<evidence type="ECO:0000313" key="7">
    <source>
        <dbReference type="Proteomes" id="UP000092600"/>
    </source>
</evidence>
<dbReference type="InterPro" id="IPR026854">
    <property type="entry name" value="VPS13_N"/>
</dbReference>
<dbReference type="Pfam" id="PF06101">
    <property type="entry name" value="Vps62"/>
    <property type="match status" value="2"/>
</dbReference>
<dbReference type="SMART" id="SM00239">
    <property type="entry name" value="C2"/>
    <property type="match status" value="1"/>
</dbReference>
<name>A0A199V5F6_ANACO</name>
<dbReference type="EMBL" id="LSRQ01003209">
    <property type="protein sequence ID" value="OAY72223.1"/>
    <property type="molecule type" value="Genomic_DNA"/>
</dbReference>
<organism evidence="6 7">
    <name type="scientific">Ananas comosus</name>
    <name type="common">Pineapple</name>
    <name type="synonym">Ananas ananas</name>
    <dbReference type="NCBI Taxonomy" id="4615"/>
    <lineage>
        <taxon>Eukaryota</taxon>
        <taxon>Viridiplantae</taxon>
        <taxon>Streptophyta</taxon>
        <taxon>Embryophyta</taxon>
        <taxon>Tracheophyta</taxon>
        <taxon>Spermatophyta</taxon>
        <taxon>Magnoliopsida</taxon>
        <taxon>Liliopsida</taxon>
        <taxon>Poales</taxon>
        <taxon>Bromeliaceae</taxon>
        <taxon>Bromelioideae</taxon>
        <taxon>Ananas</taxon>
    </lineage>
</organism>
<dbReference type="Pfam" id="PF00168">
    <property type="entry name" value="C2"/>
    <property type="match status" value="1"/>
</dbReference>
<comment type="caution">
    <text evidence="6">The sequence shown here is derived from an EMBL/GenBank/DDBJ whole genome shotgun (WGS) entry which is preliminary data.</text>
</comment>
<dbReference type="PANTHER" id="PTHR45523:SF2">
    <property type="entry name" value="OS02G0470600 PROTEIN"/>
    <property type="match status" value="1"/>
</dbReference>
<keyword evidence="3" id="KW-0445">Lipid transport</keyword>
<dbReference type="STRING" id="4615.A0A199V5F6"/>
<dbReference type="GO" id="GO:0016020">
    <property type="term" value="C:membrane"/>
    <property type="evidence" value="ECO:0007669"/>
    <property type="project" value="InterPro"/>
</dbReference>
<dbReference type="CDD" id="cd00030">
    <property type="entry name" value="C2"/>
    <property type="match status" value="1"/>
</dbReference>